<proteinExistence type="predicted"/>
<dbReference type="PANTHER" id="PTHR11439:SF467">
    <property type="entry name" value="INTEGRASE CATALYTIC DOMAIN-CONTAINING PROTEIN"/>
    <property type="match status" value="1"/>
</dbReference>
<gene>
    <name evidence="1" type="ORF">VITISV_012946</name>
</gene>
<dbReference type="PANTHER" id="PTHR11439">
    <property type="entry name" value="GAG-POL-RELATED RETROTRANSPOSON"/>
    <property type="match status" value="1"/>
</dbReference>
<dbReference type="AlphaFoldDB" id="A5B132"/>
<sequence length="156" mass="17658">MYAQVCTHPDIAYIVGMLGKYLSNPSMDHWKKAKRVIRSSHLEIVGYSDSDFAGCLDSRRSTLGYIFMLAGGVVLWKSVKQTLIASSTMEAEFISCYEASNHGIWLWNFITQLQIVDGIEKSLRINCDNKVAELYSKNNRSSSKSKHIDIKFLVVK</sequence>
<dbReference type="EMBL" id="AM442958">
    <property type="protein sequence ID" value="CAN74040.1"/>
    <property type="molecule type" value="Genomic_DNA"/>
</dbReference>
<accession>A5B132</accession>
<reference evidence="1" key="1">
    <citation type="journal article" date="2007" name="PLoS ONE">
        <title>The first genome sequence of an elite grapevine cultivar (Pinot noir Vitis vinifera L.): coping with a highly heterozygous genome.</title>
        <authorList>
            <person name="Velasco R."/>
            <person name="Zharkikh A."/>
            <person name="Troggio M."/>
            <person name="Cartwright D.A."/>
            <person name="Cestaro A."/>
            <person name="Pruss D."/>
            <person name="Pindo M."/>
            <person name="FitzGerald L.M."/>
            <person name="Vezzulli S."/>
            <person name="Reid J."/>
            <person name="Malacarne G."/>
            <person name="Iliev D."/>
            <person name="Coppola G."/>
            <person name="Wardell B."/>
            <person name="Micheletti D."/>
            <person name="Macalma T."/>
            <person name="Facci M."/>
            <person name="Mitchell J.T."/>
            <person name="Perazzolli M."/>
            <person name="Eldredge G."/>
            <person name="Gatto P."/>
            <person name="Oyzerski R."/>
            <person name="Moretto M."/>
            <person name="Gutin N."/>
            <person name="Stefanini M."/>
            <person name="Chen Y."/>
            <person name="Segala C."/>
            <person name="Davenport C."/>
            <person name="Dematte L."/>
            <person name="Mraz A."/>
            <person name="Battilana J."/>
            <person name="Stormo K."/>
            <person name="Costa F."/>
            <person name="Tao Q."/>
            <person name="Si-Ammour A."/>
            <person name="Harkins T."/>
            <person name="Lackey A."/>
            <person name="Perbost C."/>
            <person name="Taillon B."/>
            <person name="Stella A."/>
            <person name="Solovyev V."/>
            <person name="Fawcett J.A."/>
            <person name="Sterck L."/>
            <person name="Vandepoele K."/>
            <person name="Grando S.M."/>
            <person name="Toppo S."/>
            <person name="Moser C."/>
            <person name="Lanchbury J."/>
            <person name="Bogden R."/>
            <person name="Skolnick M."/>
            <person name="Sgaramella V."/>
            <person name="Bhatnagar S.K."/>
            <person name="Fontana P."/>
            <person name="Gutin A."/>
            <person name="Van de Peer Y."/>
            <person name="Salamini F."/>
            <person name="Viola R."/>
        </authorList>
    </citation>
    <scope>NUCLEOTIDE SEQUENCE</scope>
</reference>
<dbReference type="CDD" id="cd09272">
    <property type="entry name" value="RNase_HI_RT_Ty1"/>
    <property type="match status" value="1"/>
</dbReference>
<evidence type="ECO:0000313" key="1">
    <source>
        <dbReference type="EMBL" id="CAN74040.1"/>
    </source>
</evidence>
<evidence type="ECO:0008006" key="2">
    <source>
        <dbReference type="Google" id="ProtNLM"/>
    </source>
</evidence>
<organism evidence="1">
    <name type="scientific">Vitis vinifera</name>
    <name type="common">Grape</name>
    <dbReference type="NCBI Taxonomy" id="29760"/>
    <lineage>
        <taxon>Eukaryota</taxon>
        <taxon>Viridiplantae</taxon>
        <taxon>Streptophyta</taxon>
        <taxon>Embryophyta</taxon>
        <taxon>Tracheophyta</taxon>
        <taxon>Spermatophyta</taxon>
        <taxon>Magnoliopsida</taxon>
        <taxon>eudicotyledons</taxon>
        <taxon>Gunneridae</taxon>
        <taxon>Pentapetalae</taxon>
        <taxon>rosids</taxon>
        <taxon>Vitales</taxon>
        <taxon>Vitaceae</taxon>
        <taxon>Viteae</taxon>
        <taxon>Vitis</taxon>
    </lineage>
</organism>
<name>A5B132_VITVI</name>
<protein>
    <recommendedName>
        <fullName evidence="2">Retrovirus-related Pol polyprotein from transposon TNT 1-94</fullName>
    </recommendedName>
</protein>